<dbReference type="EMBL" id="LCPK01000012">
    <property type="protein sequence ID" value="KKU97864.1"/>
    <property type="molecule type" value="Genomic_DNA"/>
</dbReference>
<accession>A0A0G1UUF1</accession>
<protein>
    <submittedName>
        <fullName evidence="1">Uncharacterized protein</fullName>
    </submittedName>
</protein>
<evidence type="ECO:0000313" key="2">
    <source>
        <dbReference type="Proteomes" id="UP000034694"/>
    </source>
</evidence>
<reference evidence="1 2" key="1">
    <citation type="journal article" date="2015" name="Nature">
        <title>rRNA introns, odd ribosomes, and small enigmatic genomes across a large radiation of phyla.</title>
        <authorList>
            <person name="Brown C.T."/>
            <person name="Hug L.A."/>
            <person name="Thomas B.C."/>
            <person name="Sharon I."/>
            <person name="Castelle C.J."/>
            <person name="Singh A."/>
            <person name="Wilkins M.J."/>
            <person name="Williams K.H."/>
            <person name="Banfield J.F."/>
        </authorList>
    </citation>
    <scope>NUCLEOTIDE SEQUENCE [LARGE SCALE GENOMIC DNA]</scope>
</reference>
<name>A0A0G1UUF1_9BACT</name>
<evidence type="ECO:0000313" key="1">
    <source>
        <dbReference type="EMBL" id="KKU97864.1"/>
    </source>
</evidence>
<proteinExistence type="predicted"/>
<dbReference type="Proteomes" id="UP000034694">
    <property type="component" value="Unassembled WGS sequence"/>
</dbReference>
<gene>
    <name evidence="1" type="ORF">UY28_C0012G0028</name>
</gene>
<dbReference type="AlphaFoldDB" id="A0A0G1UUF1"/>
<organism evidence="1 2">
    <name type="scientific">Candidatus Amesbacteria bacterium GW2011_GWB1_48_13</name>
    <dbReference type="NCBI Taxonomy" id="1618362"/>
    <lineage>
        <taxon>Bacteria</taxon>
        <taxon>Candidatus Amesiibacteriota</taxon>
    </lineage>
</organism>
<comment type="caution">
    <text evidence="1">The sequence shown here is derived from an EMBL/GenBank/DDBJ whole genome shotgun (WGS) entry which is preliminary data.</text>
</comment>
<sequence>MSRELEFNIRPKIRIGRGRQTTFLAGSVEDVCQSYRRAMGIRWQDDLKLVGQLTEDFYFKQKKRGINIPQPTIILGADLTEWEIRAKGSAMMSANRVKAWGIKV</sequence>